<evidence type="ECO:0000313" key="11">
    <source>
        <dbReference type="EMBL" id="KAF9696631.1"/>
    </source>
</evidence>
<dbReference type="Pfam" id="PF25423">
    <property type="entry name" value="DUF7893"/>
    <property type="match status" value="1"/>
</dbReference>
<keyword evidence="12" id="KW-1185">Reference proteome</keyword>
<dbReference type="GO" id="GO:0003886">
    <property type="term" value="F:DNA (cytosine-5-)-methyltransferase activity"/>
    <property type="evidence" value="ECO:0007669"/>
    <property type="project" value="UniProtKB-EC"/>
</dbReference>
<evidence type="ECO:0000256" key="4">
    <source>
        <dbReference type="ARBA" id="ARBA00022679"/>
    </source>
</evidence>
<dbReference type="Gene3D" id="2.30.30.490">
    <property type="match status" value="1"/>
</dbReference>
<dbReference type="Proteomes" id="UP000651452">
    <property type="component" value="Unassembled WGS sequence"/>
</dbReference>
<organism evidence="11 12">
    <name type="scientific">Ascochyta lentis</name>
    <dbReference type="NCBI Taxonomy" id="205686"/>
    <lineage>
        <taxon>Eukaryota</taxon>
        <taxon>Fungi</taxon>
        <taxon>Dikarya</taxon>
        <taxon>Ascomycota</taxon>
        <taxon>Pezizomycotina</taxon>
        <taxon>Dothideomycetes</taxon>
        <taxon>Pleosporomycetidae</taxon>
        <taxon>Pleosporales</taxon>
        <taxon>Pleosporineae</taxon>
        <taxon>Didymellaceae</taxon>
        <taxon>Ascochyta</taxon>
    </lineage>
</organism>
<dbReference type="PANTHER" id="PTHR10629">
    <property type="entry name" value="CYTOSINE-SPECIFIC METHYLTRANSFERASE"/>
    <property type="match status" value="1"/>
</dbReference>
<sequence>MLPATTSSLSARVDAPPEPTRRTKVQVTPSLWDYPRSHAANHSRPEPTVPEKDVIRSLKYEWERLLKDTSGPQTSRLSRQIVIADLLDFEIYRCPVNDQRRPSELTCLQLFDVKAKNLSFDGYVRLGRVRHYVERIQIEDLSIEGYGSKEDPDIVTYIQTRLASRDTTHDIWLRLKQPASRYKRFYTPFRWVATLGKHVIDYMDDQQQTSVGLENFKDDFHHWLIHRFGSNNKFRDWFAAFGNVSDFRVAFNAYVDFFFNQAVNLSTSEHLISHPVWAHCKSNKTMAVERQPNVVKDTLATPHVFQSFKHMYFAAKLTPASPSKAVNRTLQLRKQMLGFAEGRTLQTSSGRTPDRSTGASSVRVGDVVSIAPDEADKTIWQKSGSEWLAYIQGIECLRNGAQRLLVLWLYRPADTNMCLANYPVANEVFLSDNCNCSEREILTTDVIRTHSVDWNPESLSTRKDLIIRQVYVTQDSAFVTVSTDHTICPCRKPKMESIGWRVGDTVYITTTTDGQQRLEPVVIHAINYTTNEMKVRILLRLERDLSELALKAERTKIAPNELVLTDQLKTISAKRVKRACRIKFVPRDDLLSHRVPSPYDQRGAGDHWFVSMGLHYANDLRRLEFLKALPGRFNEALESPLPCKKLRGLSLFSGGGGLDRGLEEGGAVEFQTSVDYDPAAIHTQRANCHDPQRMRLFCGSVDDYLQRVLSGIYSDKVAHIDEVDLIAAGSPCPGFSALQQDMLSQQSLTYASHVTTFCTAVDVYRPLYGILENVVNMASTRKGFEDQNVLSQLVACLVSIGYQVNQFIMDSWTYGSCQRRSRIILTIAAPGLQPILQPPHTNSRSYEDTAARSLGKLPNGERFGDREHYPTPFPHVSAAELTSDLPDIGNGNVQTCVLFPDHRLTRPTNSKGRALLECIPRQPPGCGYAEAMQLELVPPLLQLHKKETKRAYQRIKADGLIPTITTDLNMQDARNGASVHWSQHRPLSIQEVRRTQGYPDHEPIIGTLNEQLRIIGNGVDRKVSFSLGLALRDALTKSKRTKLKRIPEPDRDLEEIELLVDVEEGVGHHLTEANQPPTVNMRQAIRVSPSPSSSKNPFSSTGQRPNLSMLHGGVKDTESSRRDIGVKERMAPKDVRKFSLPALSISLLFRQSISSIKRQREGCREKQQDDPDLTERTIGPFKRAKVEKTQSITSPSSARL</sequence>
<protein>
    <recommendedName>
        <fullName evidence="2">DNA (cytosine-5-)-methyltransferase</fullName>
        <ecNumber evidence="2">2.1.1.37</ecNumber>
    </recommendedName>
</protein>
<proteinExistence type="inferred from homology"/>
<feature type="compositionally biased region" description="Polar residues" evidence="9">
    <location>
        <begin position="1189"/>
        <end position="1200"/>
    </location>
</feature>
<dbReference type="InterPro" id="IPR001525">
    <property type="entry name" value="C5_MeTfrase"/>
</dbReference>
<dbReference type="GO" id="GO:0032259">
    <property type="term" value="P:methylation"/>
    <property type="evidence" value="ECO:0007669"/>
    <property type="project" value="UniProtKB-KW"/>
</dbReference>
<feature type="compositionally biased region" description="Basic and acidic residues" evidence="9">
    <location>
        <begin position="1158"/>
        <end position="1175"/>
    </location>
</feature>
<dbReference type="InterPro" id="IPR043151">
    <property type="entry name" value="BAH_sf"/>
</dbReference>
<keyword evidence="4 8" id="KW-0808">Transferase</keyword>
<evidence type="ECO:0000256" key="7">
    <source>
        <dbReference type="ARBA" id="ARBA00023242"/>
    </source>
</evidence>
<keyword evidence="3 8" id="KW-0489">Methyltransferase</keyword>
<evidence type="ECO:0000256" key="2">
    <source>
        <dbReference type="ARBA" id="ARBA00011975"/>
    </source>
</evidence>
<evidence type="ECO:0000313" key="12">
    <source>
        <dbReference type="Proteomes" id="UP000651452"/>
    </source>
</evidence>
<dbReference type="PROSITE" id="PS51679">
    <property type="entry name" value="SAM_MT_C5"/>
    <property type="match status" value="1"/>
</dbReference>
<dbReference type="PRINTS" id="PR00105">
    <property type="entry name" value="C5METTRFRASE"/>
</dbReference>
<dbReference type="Pfam" id="PF00145">
    <property type="entry name" value="DNA_methylase"/>
    <property type="match status" value="1"/>
</dbReference>
<keyword evidence="7" id="KW-0539">Nucleus</keyword>
<dbReference type="EC" id="2.1.1.37" evidence="2"/>
<dbReference type="InterPro" id="IPR001025">
    <property type="entry name" value="BAH_dom"/>
</dbReference>
<dbReference type="GO" id="GO:0044027">
    <property type="term" value="P:negative regulation of gene expression via chromosomal CpG island methylation"/>
    <property type="evidence" value="ECO:0007669"/>
    <property type="project" value="TreeGrafter"/>
</dbReference>
<dbReference type="PROSITE" id="PS51038">
    <property type="entry name" value="BAH"/>
    <property type="match status" value="1"/>
</dbReference>
<evidence type="ECO:0000256" key="1">
    <source>
        <dbReference type="ARBA" id="ARBA00004123"/>
    </source>
</evidence>
<evidence type="ECO:0000256" key="9">
    <source>
        <dbReference type="SAM" id="MobiDB-lite"/>
    </source>
</evidence>
<evidence type="ECO:0000259" key="10">
    <source>
        <dbReference type="PROSITE" id="PS51038"/>
    </source>
</evidence>
<gene>
    <name evidence="11" type="ORF">EKO04_005282</name>
</gene>
<reference evidence="11" key="2">
    <citation type="submission" date="2020-09" db="EMBL/GenBank/DDBJ databases">
        <title>Reference genome assembly for Australian Ascochyta lentis isolate Al4.</title>
        <authorList>
            <person name="Lee R.C."/>
            <person name="Farfan-Caceres L.M."/>
            <person name="Debler J.W."/>
            <person name="Williams A.H."/>
            <person name="Henares B.M."/>
        </authorList>
    </citation>
    <scope>NUCLEOTIDE SEQUENCE</scope>
    <source>
        <strain evidence="11">Al4</strain>
    </source>
</reference>
<feature type="region of interest" description="Disordered" evidence="9">
    <location>
        <begin position="1157"/>
        <end position="1200"/>
    </location>
</feature>
<feature type="compositionally biased region" description="Basic and acidic residues" evidence="9">
    <location>
        <begin position="1113"/>
        <end position="1123"/>
    </location>
</feature>
<dbReference type="InterPro" id="IPR050390">
    <property type="entry name" value="C5-Methyltransferase"/>
</dbReference>
<feature type="active site" evidence="8">
    <location>
        <position position="732"/>
    </location>
</feature>
<keyword evidence="6" id="KW-0238">DNA-binding</keyword>
<dbReference type="GO" id="GO:0005634">
    <property type="term" value="C:nucleus"/>
    <property type="evidence" value="ECO:0007669"/>
    <property type="project" value="UniProtKB-SubCell"/>
</dbReference>
<comment type="caution">
    <text evidence="11">The sequence shown here is derived from an EMBL/GenBank/DDBJ whole genome shotgun (WGS) entry which is preliminary data.</text>
</comment>
<dbReference type="OrthoDB" id="5376140at2759"/>
<dbReference type="AlphaFoldDB" id="A0A8H7J3T9"/>
<dbReference type="PROSITE" id="PS00094">
    <property type="entry name" value="C5_MTASE_1"/>
    <property type="match status" value="1"/>
</dbReference>
<dbReference type="Gene3D" id="3.40.50.150">
    <property type="entry name" value="Vaccinia Virus protein VP39"/>
    <property type="match status" value="1"/>
</dbReference>
<reference evidence="11" key="1">
    <citation type="submission" date="2018-12" db="EMBL/GenBank/DDBJ databases">
        <authorList>
            <person name="Syme R.A."/>
            <person name="Farfan-Caceres L."/>
            <person name="Lichtenzveig J."/>
        </authorList>
    </citation>
    <scope>NUCLEOTIDE SEQUENCE</scope>
    <source>
        <strain evidence="11">Al4</strain>
    </source>
</reference>
<feature type="region of interest" description="Disordered" evidence="9">
    <location>
        <begin position="1086"/>
        <end position="1123"/>
    </location>
</feature>
<evidence type="ECO:0000256" key="8">
    <source>
        <dbReference type="PROSITE-ProRule" id="PRU01016"/>
    </source>
</evidence>
<comment type="similarity">
    <text evidence="8">Belongs to the class I-like SAM-binding methyltransferase superfamily. C5-methyltransferase family.</text>
</comment>
<dbReference type="EMBL" id="RZGK01000009">
    <property type="protein sequence ID" value="KAF9696631.1"/>
    <property type="molecule type" value="Genomic_DNA"/>
</dbReference>
<dbReference type="InterPro" id="IPR029063">
    <property type="entry name" value="SAM-dependent_MTases_sf"/>
</dbReference>
<evidence type="ECO:0000256" key="6">
    <source>
        <dbReference type="ARBA" id="ARBA00023125"/>
    </source>
</evidence>
<dbReference type="GO" id="GO:0003682">
    <property type="term" value="F:chromatin binding"/>
    <property type="evidence" value="ECO:0007669"/>
    <property type="project" value="InterPro"/>
</dbReference>
<accession>A0A8H7J3T9</accession>
<feature type="compositionally biased region" description="Low complexity" evidence="9">
    <location>
        <begin position="1088"/>
        <end position="1100"/>
    </location>
</feature>
<comment type="subcellular location">
    <subcellularLocation>
        <location evidence="1">Nucleus</location>
    </subcellularLocation>
</comment>
<evidence type="ECO:0000256" key="5">
    <source>
        <dbReference type="ARBA" id="ARBA00022691"/>
    </source>
</evidence>
<dbReference type="PANTHER" id="PTHR10629:SF54">
    <property type="entry name" value="DNA METHYLTRANSFERASE DIM-2"/>
    <property type="match status" value="1"/>
</dbReference>
<name>A0A8H7J3T9_9PLEO</name>
<dbReference type="InterPro" id="IPR018117">
    <property type="entry name" value="C5_DNA_meth_AS"/>
</dbReference>
<keyword evidence="5 8" id="KW-0949">S-adenosyl-L-methionine</keyword>
<feature type="domain" description="BAH" evidence="10">
    <location>
        <begin position="360"/>
        <end position="482"/>
    </location>
</feature>
<feature type="compositionally biased region" description="Polar residues" evidence="9">
    <location>
        <begin position="1"/>
        <end position="10"/>
    </location>
</feature>
<dbReference type="Gene3D" id="3.90.120.10">
    <property type="entry name" value="DNA Methylase, subunit A, domain 2"/>
    <property type="match status" value="1"/>
</dbReference>
<dbReference type="InterPro" id="IPR057215">
    <property type="entry name" value="DUF7893"/>
</dbReference>
<dbReference type="SUPFAM" id="SSF53335">
    <property type="entry name" value="S-adenosyl-L-methionine-dependent methyltransferases"/>
    <property type="match status" value="1"/>
</dbReference>
<evidence type="ECO:0000256" key="3">
    <source>
        <dbReference type="ARBA" id="ARBA00022603"/>
    </source>
</evidence>
<dbReference type="GO" id="GO:0003677">
    <property type="term" value="F:DNA binding"/>
    <property type="evidence" value="ECO:0007669"/>
    <property type="project" value="UniProtKB-KW"/>
</dbReference>
<feature type="region of interest" description="Disordered" evidence="9">
    <location>
        <begin position="1"/>
        <end position="28"/>
    </location>
</feature>